<evidence type="ECO:0000256" key="1">
    <source>
        <dbReference type="ARBA" id="ARBA00023015"/>
    </source>
</evidence>
<dbReference type="InterPro" id="IPR028082">
    <property type="entry name" value="Peripla_BP_I"/>
</dbReference>
<dbReference type="InterPro" id="IPR046335">
    <property type="entry name" value="LacI/GalR-like_sensor"/>
</dbReference>
<gene>
    <name evidence="5" type="ORF">AL072_14050</name>
</gene>
<dbReference type="Gene3D" id="1.10.260.40">
    <property type="entry name" value="lambda repressor-like DNA-binding domains"/>
    <property type="match status" value="1"/>
</dbReference>
<proteinExistence type="predicted"/>
<keyword evidence="2" id="KW-0238">DNA-binding</keyword>
<name>A0AAC8VZE7_9PROT</name>
<feature type="domain" description="HTH lacI-type" evidence="4">
    <location>
        <begin position="8"/>
        <end position="62"/>
    </location>
</feature>
<evidence type="ECO:0000259" key="4">
    <source>
        <dbReference type="PROSITE" id="PS50932"/>
    </source>
</evidence>
<protein>
    <recommendedName>
        <fullName evidence="4">HTH lacI-type domain-containing protein</fullName>
    </recommendedName>
</protein>
<dbReference type="AlphaFoldDB" id="A0AAC8VZE7"/>
<dbReference type="InterPro" id="IPR000843">
    <property type="entry name" value="HTH_LacI"/>
</dbReference>
<dbReference type="SMART" id="SM00354">
    <property type="entry name" value="HTH_LACI"/>
    <property type="match status" value="1"/>
</dbReference>
<dbReference type="RefSeq" id="WP_045582712.1">
    <property type="nucleotide sequence ID" value="NZ_CP012402.1"/>
</dbReference>
<keyword evidence="1" id="KW-0805">Transcription regulation</keyword>
<dbReference type="SUPFAM" id="SSF53822">
    <property type="entry name" value="Periplasmic binding protein-like I"/>
    <property type="match status" value="1"/>
</dbReference>
<dbReference type="CDD" id="cd01392">
    <property type="entry name" value="HTH_LacI"/>
    <property type="match status" value="1"/>
</dbReference>
<keyword evidence="6" id="KW-1185">Reference proteome</keyword>
<dbReference type="Proteomes" id="UP000069935">
    <property type="component" value="Chromosome 2"/>
</dbReference>
<dbReference type="Pfam" id="PF13377">
    <property type="entry name" value="Peripla_BP_3"/>
    <property type="match status" value="1"/>
</dbReference>
<dbReference type="PROSITE" id="PS50932">
    <property type="entry name" value="HTH_LACI_2"/>
    <property type="match status" value="1"/>
</dbReference>
<reference evidence="6" key="1">
    <citation type="submission" date="2015-08" db="EMBL/GenBank/DDBJ databases">
        <title>Complete Genome Sequence of Azospirillum thiophilum BV-S.</title>
        <authorList>
            <person name="Fomenkov A."/>
            <person name="Vincze T."/>
            <person name="Grabovich M."/>
            <person name="Dubinina G."/>
            <person name="Orlova M."/>
            <person name="Belousova E."/>
            <person name="Roberts R.J."/>
        </authorList>
    </citation>
    <scope>NUCLEOTIDE SEQUENCE [LARGE SCALE GENOMIC DNA]</scope>
    <source>
        <strain evidence="6">BV-S</strain>
    </source>
</reference>
<keyword evidence="3" id="KW-0804">Transcription</keyword>
<reference evidence="5 6" key="2">
    <citation type="journal article" date="2016" name="Genome Announc.">
        <title>Complete Genome Sequence of a Strain of Azospirillum thiophilum Isolated from a Sulfide Spring.</title>
        <authorList>
            <person name="Fomenkov A."/>
            <person name="Vincze T."/>
            <person name="Grabovich M."/>
            <person name="Anton B.P."/>
            <person name="Dubinina G."/>
            <person name="Orlova M."/>
            <person name="Belousova E."/>
            <person name="Roberts R.J."/>
        </authorList>
    </citation>
    <scope>NUCLEOTIDE SEQUENCE [LARGE SCALE GENOMIC DNA]</scope>
    <source>
        <strain evidence="5 6">BV-S</strain>
    </source>
</reference>
<dbReference type="CDD" id="cd06278">
    <property type="entry name" value="PBP1_LacI-like"/>
    <property type="match status" value="1"/>
</dbReference>
<evidence type="ECO:0000313" key="6">
    <source>
        <dbReference type="Proteomes" id="UP000069935"/>
    </source>
</evidence>
<dbReference type="PANTHER" id="PTHR30146:SF153">
    <property type="entry name" value="LACTOSE OPERON REPRESSOR"/>
    <property type="match status" value="1"/>
</dbReference>
<dbReference type="Pfam" id="PF00356">
    <property type="entry name" value="LacI"/>
    <property type="match status" value="1"/>
</dbReference>
<evidence type="ECO:0000256" key="3">
    <source>
        <dbReference type="ARBA" id="ARBA00023163"/>
    </source>
</evidence>
<evidence type="ECO:0000256" key="2">
    <source>
        <dbReference type="ARBA" id="ARBA00023125"/>
    </source>
</evidence>
<dbReference type="InterPro" id="IPR010982">
    <property type="entry name" value="Lambda_DNA-bd_dom_sf"/>
</dbReference>
<evidence type="ECO:0000313" key="5">
    <source>
        <dbReference type="EMBL" id="ALG72268.1"/>
    </source>
</evidence>
<dbReference type="Gene3D" id="3.40.50.2300">
    <property type="match status" value="2"/>
</dbReference>
<dbReference type="GO" id="GO:0003700">
    <property type="term" value="F:DNA-binding transcription factor activity"/>
    <property type="evidence" value="ECO:0007669"/>
    <property type="project" value="TreeGrafter"/>
</dbReference>
<dbReference type="PANTHER" id="PTHR30146">
    <property type="entry name" value="LACI-RELATED TRANSCRIPTIONAL REPRESSOR"/>
    <property type="match status" value="1"/>
</dbReference>
<organism evidence="5 6">
    <name type="scientific">Azospirillum thiophilum</name>
    <dbReference type="NCBI Taxonomy" id="528244"/>
    <lineage>
        <taxon>Bacteria</taxon>
        <taxon>Pseudomonadati</taxon>
        <taxon>Pseudomonadota</taxon>
        <taxon>Alphaproteobacteria</taxon>
        <taxon>Rhodospirillales</taxon>
        <taxon>Azospirillaceae</taxon>
        <taxon>Azospirillum</taxon>
    </lineage>
</organism>
<dbReference type="EMBL" id="CP012402">
    <property type="protein sequence ID" value="ALG72268.1"/>
    <property type="molecule type" value="Genomic_DNA"/>
</dbReference>
<dbReference type="SUPFAM" id="SSF47413">
    <property type="entry name" value="lambda repressor-like DNA-binding domains"/>
    <property type="match status" value="1"/>
</dbReference>
<dbReference type="GO" id="GO:0000976">
    <property type="term" value="F:transcription cis-regulatory region binding"/>
    <property type="evidence" value="ECO:0007669"/>
    <property type="project" value="TreeGrafter"/>
</dbReference>
<accession>A0AAC8VZE7</accession>
<dbReference type="KEGG" id="ati:AL072_14050"/>
<sequence>MTGERRRATAVDVARLAGVSQSAVSRCFTEGSSVSAEMRARVQEAARRLSYRPNAIARSLTTRRTNLVGVVMGDLDGPFQPYLFETLTRGLAMRGKQPLLVRGDPANALDGTAMAALDYQVDAVMVTAGSVSPRTIRGLMALGAPLLLYGRAVEADRVDSICCDNPLGARLVARALVAAGHRRIAYLGGRPTAFSEQERGTAFRTELADLGMPLVAVGEGDYGYDSGYRESLRLLAGPDRPDALFCGNDAMAFGALDAARTALGLRVPEELSIVGFDDVPMAAWPSFALTTVRNPVDDIVAIFLDMLERRLADPGAPPVLHRPPPVLVRRGSARL</sequence>